<feature type="signal peptide" evidence="1">
    <location>
        <begin position="1"/>
        <end position="21"/>
    </location>
</feature>
<dbReference type="InterPro" id="IPR053147">
    <property type="entry name" value="Hsp_HslJ-like"/>
</dbReference>
<dbReference type="PANTHER" id="PTHR35535">
    <property type="entry name" value="HEAT SHOCK PROTEIN HSLJ"/>
    <property type="match status" value="1"/>
</dbReference>
<feature type="domain" description="DUF306" evidence="2">
    <location>
        <begin position="26"/>
        <end position="125"/>
    </location>
</feature>
<dbReference type="InterPro" id="IPR005184">
    <property type="entry name" value="DUF306_Meta_HslJ"/>
</dbReference>
<gene>
    <name evidence="3" type="ORF">I2488_08680</name>
</gene>
<name>A0ABS0HFP4_9SPHN</name>
<evidence type="ECO:0000313" key="4">
    <source>
        <dbReference type="Proteomes" id="UP000600799"/>
    </source>
</evidence>
<evidence type="ECO:0000313" key="3">
    <source>
        <dbReference type="EMBL" id="MBF9151079.1"/>
    </source>
</evidence>
<dbReference type="Proteomes" id="UP000600799">
    <property type="component" value="Unassembled WGS sequence"/>
</dbReference>
<dbReference type="PROSITE" id="PS51257">
    <property type="entry name" value="PROKAR_LIPOPROTEIN"/>
    <property type="match status" value="1"/>
</dbReference>
<keyword evidence="4" id="KW-1185">Reference proteome</keyword>
<keyword evidence="1" id="KW-0732">Signal</keyword>
<reference evidence="3 4" key="1">
    <citation type="submission" date="2020-11" db="EMBL/GenBank/DDBJ databases">
        <title>The genome sequence of Novosphingobium sp. 1Y9A.</title>
        <authorList>
            <person name="Liu Y."/>
        </authorList>
    </citation>
    <scope>NUCLEOTIDE SEQUENCE [LARGE SCALE GENOMIC DNA]</scope>
    <source>
        <strain evidence="3 4">1Y9A</strain>
    </source>
</reference>
<feature type="chain" id="PRO_5045283084" evidence="1">
    <location>
        <begin position="22"/>
        <end position="134"/>
    </location>
</feature>
<comment type="caution">
    <text evidence="3">The sequence shown here is derived from an EMBL/GenBank/DDBJ whole genome shotgun (WGS) entry which is preliminary data.</text>
</comment>
<protein>
    <submittedName>
        <fullName evidence="3">META domain-containing protein</fullName>
    </submittedName>
</protein>
<accession>A0ABS0HFP4</accession>
<dbReference type="EMBL" id="JADQDC010000005">
    <property type="protein sequence ID" value="MBF9151079.1"/>
    <property type="molecule type" value="Genomic_DNA"/>
</dbReference>
<dbReference type="Pfam" id="PF03724">
    <property type="entry name" value="META"/>
    <property type="match status" value="1"/>
</dbReference>
<dbReference type="PANTHER" id="PTHR35535:SF1">
    <property type="entry name" value="HEAT SHOCK PROTEIN HSLJ"/>
    <property type="match status" value="1"/>
</dbReference>
<sequence length="134" mass="13848">MRSTLALIAVSASLLAGCATAPSGSAGLAGTNWTILRVDGAAPVVPERASLKFEDERLSANVGCNGIGGDYRVDGVRLIAGPLMATRMFCDGPVWQQEEAVNALLSAAPEIERRGRTMRLVSGGHALDLELAAG</sequence>
<evidence type="ECO:0000259" key="2">
    <source>
        <dbReference type="Pfam" id="PF03724"/>
    </source>
</evidence>
<evidence type="ECO:0000256" key="1">
    <source>
        <dbReference type="SAM" id="SignalP"/>
    </source>
</evidence>
<dbReference type="InterPro" id="IPR038670">
    <property type="entry name" value="HslJ-like_sf"/>
</dbReference>
<dbReference type="Gene3D" id="2.40.128.270">
    <property type="match status" value="1"/>
</dbReference>
<dbReference type="RefSeq" id="WP_196275422.1">
    <property type="nucleotide sequence ID" value="NZ_JADQDC010000005.1"/>
</dbReference>
<organism evidence="3 4">
    <name type="scientific">Novosphingobium jiangmenense</name>
    <dbReference type="NCBI Taxonomy" id="2791981"/>
    <lineage>
        <taxon>Bacteria</taxon>
        <taxon>Pseudomonadati</taxon>
        <taxon>Pseudomonadota</taxon>
        <taxon>Alphaproteobacteria</taxon>
        <taxon>Sphingomonadales</taxon>
        <taxon>Sphingomonadaceae</taxon>
        <taxon>Novosphingobium</taxon>
    </lineage>
</organism>
<proteinExistence type="predicted"/>